<feature type="compositionally biased region" description="Polar residues" evidence="6">
    <location>
        <begin position="647"/>
        <end position="660"/>
    </location>
</feature>
<feature type="compositionally biased region" description="Low complexity" evidence="6">
    <location>
        <begin position="624"/>
        <end position="639"/>
    </location>
</feature>
<feature type="compositionally biased region" description="Basic and acidic residues" evidence="6">
    <location>
        <begin position="19"/>
        <end position="34"/>
    </location>
</feature>
<evidence type="ECO:0000256" key="6">
    <source>
        <dbReference type="SAM" id="MobiDB-lite"/>
    </source>
</evidence>
<feature type="domain" description="Protein kinase" evidence="7">
    <location>
        <begin position="678"/>
        <end position="944"/>
    </location>
</feature>
<dbReference type="InterPro" id="IPR011009">
    <property type="entry name" value="Kinase-like_dom_sf"/>
</dbReference>
<feature type="binding site" evidence="5">
    <location>
        <position position="707"/>
    </location>
    <ligand>
        <name>ATP</name>
        <dbReference type="ChEBI" id="CHEBI:30616"/>
    </ligand>
</feature>
<dbReference type="Gene3D" id="3.10.20.90">
    <property type="entry name" value="Phosphatidylinositol 3-kinase Catalytic Subunit, Chain A, domain 1"/>
    <property type="match status" value="1"/>
</dbReference>
<dbReference type="PROSITE" id="PS00107">
    <property type="entry name" value="PROTEIN_KINASE_ATP"/>
    <property type="match status" value="1"/>
</dbReference>
<dbReference type="PROSITE" id="PS51745">
    <property type="entry name" value="PB1"/>
    <property type="match status" value="1"/>
</dbReference>
<dbReference type="SMART" id="SM00666">
    <property type="entry name" value="PB1"/>
    <property type="match status" value="1"/>
</dbReference>
<evidence type="ECO:0000256" key="5">
    <source>
        <dbReference type="PROSITE-ProRule" id="PRU10141"/>
    </source>
</evidence>
<dbReference type="CDD" id="cd06606">
    <property type="entry name" value="STKc_MAPKKK"/>
    <property type="match status" value="1"/>
</dbReference>
<evidence type="ECO:0000256" key="1">
    <source>
        <dbReference type="ARBA" id="ARBA00022679"/>
    </source>
</evidence>
<accession>A0A7S1PF67</accession>
<dbReference type="SMART" id="SM00612">
    <property type="entry name" value="Kelch"/>
    <property type="match status" value="3"/>
</dbReference>
<feature type="compositionally biased region" description="Basic and acidic residues" evidence="6">
    <location>
        <begin position="974"/>
        <end position="991"/>
    </location>
</feature>
<dbReference type="SUPFAM" id="SSF117281">
    <property type="entry name" value="Kelch motif"/>
    <property type="match status" value="2"/>
</dbReference>
<dbReference type="InterPro" id="IPR017441">
    <property type="entry name" value="Protein_kinase_ATP_BS"/>
</dbReference>
<feature type="compositionally biased region" description="Basic and acidic residues" evidence="6">
    <location>
        <begin position="494"/>
        <end position="510"/>
    </location>
</feature>
<evidence type="ECO:0000313" key="9">
    <source>
        <dbReference type="EMBL" id="CAD9077101.1"/>
    </source>
</evidence>
<dbReference type="Gene3D" id="1.10.510.10">
    <property type="entry name" value="Transferase(Phosphotransferase) domain 1"/>
    <property type="match status" value="1"/>
</dbReference>
<dbReference type="GO" id="GO:0005524">
    <property type="term" value="F:ATP binding"/>
    <property type="evidence" value="ECO:0007669"/>
    <property type="project" value="UniProtKB-UniRule"/>
</dbReference>
<dbReference type="Pfam" id="PF01344">
    <property type="entry name" value="Kelch_1"/>
    <property type="match status" value="1"/>
</dbReference>
<feature type="region of interest" description="Disordered" evidence="6">
    <location>
        <begin position="142"/>
        <end position="169"/>
    </location>
</feature>
<dbReference type="InterPro" id="IPR050538">
    <property type="entry name" value="MAP_kinase_kinase_kinase"/>
</dbReference>
<dbReference type="InterPro" id="IPR000719">
    <property type="entry name" value="Prot_kinase_dom"/>
</dbReference>
<feature type="region of interest" description="Disordered" evidence="6">
    <location>
        <begin position="1"/>
        <end position="78"/>
    </location>
</feature>
<dbReference type="SUPFAM" id="SSF54277">
    <property type="entry name" value="CAD &amp; PB1 domains"/>
    <property type="match status" value="1"/>
</dbReference>
<evidence type="ECO:0008006" key="10">
    <source>
        <dbReference type="Google" id="ProtNLM"/>
    </source>
</evidence>
<feature type="compositionally biased region" description="Low complexity" evidence="6">
    <location>
        <begin position="661"/>
        <end position="674"/>
    </location>
</feature>
<protein>
    <recommendedName>
        <fullName evidence="10">Protein kinase domain-containing protein</fullName>
    </recommendedName>
</protein>
<dbReference type="CDD" id="cd05992">
    <property type="entry name" value="PB1"/>
    <property type="match status" value="1"/>
</dbReference>
<feature type="region of interest" description="Disordered" evidence="6">
    <location>
        <begin position="608"/>
        <end position="674"/>
    </location>
</feature>
<keyword evidence="2 5" id="KW-0547">Nucleotide-binding</keyword>
<sequence>MPRRPKRPFNVSKKKRDFLRREREKEQKLEDSTQPHDSPQQNTSAPPSTAVVHSTADGPSHHSTKSHNKGQKSRNHPQHVNKISLQWRPAPISSHSAMIPARQFHSCCLVNDHKMFCIGGDDGSTFFSDIWKYDTTTNEWTQVSESKRTGSADNSDTSAAPLPSSGASMRRTLSNSKITLRSSSQQQKCNLFSGRSGHSCVYYNNSLWVFGGRRFNTYLSDIMRFDLGTLTWHHIYLEKIVRARAAHTAVVFKGKMYAFGGVTVPKDIDQTTLEYLDSLLIFDFERMRWVKPETKGKSPRPRAGHSMTVGSDNTIYVWGGRNGSSIHTDFFSFNPTTRAWRQIEIQGKSPRARAGHTLNFIHGAQRQQILLYGGVDWQHYYSDLWLFDVEKAEWKKVFQTLADSTEDQNYSAPSGAYAVLNGRGWHTAVQCGTLLFLFGGSASGMALGELVVLDLSPLFDMNRTRTTTTISAEGLKPPVIEDPTPTNALIKEKNAESHHRAVRDHSETSFRKSKAMTQPLPNTHEESTQRFSGKIVWGNGEIRRIALSSNYDDLISIICKEYNFDDASQFSLFYTDEDDDKVTMRSRNDWEECLSYFNKRKKTVRLELSERSVGDSVSTHHSQLSSRTDTSLSTPTPTRTRPHLVNVFNNEPPNSQSQYATPSTPRTPYSPSRGRIQWQAGKKLGEGAYGKVYMAINLITKEYMAVKQVKVGTTPQSGRQTIESIMREINVMKGLEHPNIVRYLGVEHDDRKEVLNIFMELVHGGALATVAKQFTCFSENIVRHYTKQILLGLQYLHSKGIIHRDIKGANILISAEGEGVVKLADFGHSKQLSHHESMSWQSGGIKGTPLWMAPKVLRGEKQDQFSDIWSVGCVVLEMSTGKPPWNELLAEHKDKHVFALMQLIGKQKRPPKYPEHLSKEGKEFLDLCFGMETPVGELLRHPFVTDEYQGVTPLPVSSPIDENRPYSGPSSETWSHEDEDHASQHDNHSLQENDEFSNFNAMKSYNGLSDLDDSDDSSLGSSDSEQRETFSDESTQSSEEDVSDRILAVVIQDEESRLYLESLQKQVATVNQIMKSREQSEQMKMSSQGSENSQRTIALSQAQVLSCLKEQEEEIETGKKTVEKLGERTARVNARKMRKSRKFLE</sequence>
<feature type="region of interest" description="Disordered" evidence="6">
    <location>
        <begin position="950"/>
        <end position="1042"/>
    </location>
</feature>
<dbReference type="InterPro" id="IPR000270">
    <property type="entry name" value="PB1_dom"/>
</dbReference>
<evidence type="ECO:0000256" key="4">
    <source>
        <dbReference type="ARBA" id="ARBA00022840"/>
    </source>
</evidence>
<proteinExistence type="predicted"/>
<evidence type="ECO:0000259" key="8">
    <source>
        <dbReference type="PROSITE" id="PS51745"/>
    </source>
</evidence>
<dbReference type="SMART" id="SM00220">
    <property type="entry name" value="S_TKc"/>
    <property type="match status" value="1"/>
</dbReference>
<keyword evidence="1" id="KW-0808">Transferase</keyword>
<dbReference type="SUPFAM" id="SSF56112">
    <property type="entry name" value="Protein kinase-like (PK-like)"/>
    <property type="match status" value="1"/>
</dbReference>
<evidence type="ECO:0000259" key="7">
    <source>
        <dbReference type="PROSITE" id="PS50011"/>
    </source>
</evidence>
<keyword evidence="3" id="KW-0418">Kinase</keyword>
<dbReference type="GO" id="GO:0004672">
    <property type="term" value="F:protein kinase activity"/>
    <property type="evidence" value="ECO:0007669"/>
    <property type="project" value="InterPro"/>
</dbReference>
<dbReference type="Gene3D" id="3.30.200.20">
    <property type="entry name" value="Phosphorylase Kinase, domain 1"/>
    <property type="match status" value="1"/>
</dbReference>
<keyword evidence="4 5" id="KW-0067">ATP-binding</keyword>
<dbReference type="PANTHER" id="PTHR48016">
    <property type="entry name" value="MAP KINASE KINASE KINASE SSK2-RELATED-RELATED"/>
    <property type="match status" value="1"/>
</dbReference>
<dbReference type="InterPro" id="IPR008271">
    <property type="entry name" value="Ser/Thr_kinase_AS"/>
</dbReference>
<evidence type="ECO:0000256" key="2">
    <source>
        <dbReference type="ARBA" id="ARBA00022741"/>
    </source>
</evidence>
<name>A0A7S1PF67_9EUKA</name>
<reference evidence="9" key="1">
    <citation type="submission" date="2021-01" db="EMBL/GenBank/DDBJ databases">
        <authorList>
            <person name="Corre E."/>
            <person name="Pelletier E."/>
            <person name="Niang G."/>
            <person name="Scheremetjew M."/>
            <person name="Finn R."/>
            <person name="Kale V."/>
            <person name="Holt S."/>
            <person name="Cochrane G."/>
            <person name="Meng A."/>
            <person name="Brown T."/>
            <person name="Cohen L."/>
        </authorList>
    </citation>
    <scope>NUCLEOTIDE SEQUENCE</scope>
    <source>
        <strain evidence="9">WS</strain>
    </source>
</reference>
<dbReference type="PROSITE" id="PS00108">
    <property type="entry name" value="PROTEIN_KINASE_ST"/>
    <property type="match status" value="1"/>
</dbReference>
<feature type="region of interest" description="Disordered" evidence="6">
    <location>
        <begin position="494"/>
        <end position="527"/>
    </location>
</feature>
<dbReference type="PROSITE" id="PS50011">
    <property type="entry name" value="PROTEIN_KINASE_DOM"/>
    <property type="match status" value="1"/>
</dbReference>
<dbReference type="PANTHER" id="PTHR48016:SF56">
    <property type="entry name" value="MAPKK KINASE"/>
    <property type="match status" value="1"/>
</dbReference>
<dbReference type="Pfam" id="PF00069">
    <property type="entry name" value="Pkinase"/>
    <property type="match status" value="1"/>
</dbReference>
<dbReference type="AlphaFoldDB" id="A0A7S1PF67"/>
<evidence type="ECO:0000256" key="3">
    <source>
        <dbReference type="ARBA" id="ARBA00022777"/>
    </source>
</evidence>
<dbReference type="EMBL" id="HBGD01000435">
    <property type="protein sequence ID" value="CAD9077101.1"/>
    <property type="molecule type" value="Transcribed_RNA"/>
</dbReference>
<dbReference type="Pfam" id="PF00564">
    <property type="entry name" value="PB1"/>
    <property type="match status" value="1"/>
</dbReference>
<feature type="compositionally biased region" description="Basic residues" evidence="6">
    <location>
        <begin position="1"/>
        <end position="18"/>
    </location>
</feature>
<dbReference type="InterPro" id="IPR053793">
    <property type="entry name" value="PB1-like"/>
</dbReference>
<feature type="compositionally biased region" description="Polar residues" evidence="6">
    <location>
        <begin position="35"/>
        <end position="47"/>
    </location>
</feature>
<feature type="domain" description="PB1" evidence="8">
    <location>
        <begin position="526"/>
        <end position="611"/>
    </location>
</feature>
<organism evidence="9">
    <name type="scientific">Percolomonas cosmopolitus</name>
    <dbReference type="NCBI Taxonomy" id="63605"/>
    <lineage>
        <taxon>Eukaryota</taxon>
        <taxon>Discoba</taxon>
        <taxon>Heterolobosea</taxon>
        <taxon>Tetramitia</taxon>
        <taxon>Eutetramitia</taxon>
        <taxon>Percolomonadidae</taxon>
        <taxon>Percolomonas</taxon>
    </lineage>
</organism>
<dbReference type="Pfam" id="PF24681">
    <property type="entry name" value="Kelch_KLHDC2_KLHL20_DRC7"/>
    <property type="match status" value="1"/>
</dbReference>
<dbReference type="Gene3D" id="2.120.10.80">
    <property type="entry name" value="Kelch-type beta propeller"/>
    <property type="match status" value="3"/>
</dbReference>
<dbReference type="InterPro" id="IPR015915">
    <property type="entry name" value="Kelch-typ_b-propeller"/>
</dbReference>
<dbReference type="InterPro" id="IPR006652">
    <property type="entry name" value="Kelch_1"/>
</dbReference>
<gene>
    <name evidence="9" type="ORF">PCOS0759_LOCUS332</name>
</gene>
<feature type="compositionally biased region" description="Basic residues" evidence="6">
    <location>
        <begin position="62"/>
        <end position="78"/>
    </location>
</feature>